<comment type="caution">
    <text evidence="1">The sequence shown here is derived from an EMBL/GenBank/DDBJ whole genome shotgun (WGS) entry which is preliminary data.</text>
</comment>
<dbReference type="EMBL" id="JBHTHX010000393">
    <property type="protein sequence ID" value="MFD0885593.1"/>
    <property type="molecule type" value="Genomic_DNA"/>
</dbReference>
<gene>
    <name evidence="1" type="ORF">ACFQ08_13640</name>
</gene>
<organism evidence="1 2">
    <name type="scientific">Streptosporangium algeriense</name>
    <dbReference type="NCBI Taxonomy" id="1682748"/>
    <lineage>
        <taxon>Bacteria</taxon>
        <taxon>Bacillati</taxon>
        <taxon>Actinomycetota</taxon>
        <taxon>Actinomycetes</taxon>
        <taxon>Streptosporangiales</taxon>
        <taxon>Streptosporangiaceae</taxon>
        <taxon>Streptosporangium</taxon>
    </lineage>
</organism>
<reference evidence="2" key="1">
    <citation type="journal article" date="2019" name="Int. J. Syst. Evol. Microbiol.">
        <title>The Global Catalogue of Microorganisms (GCM) 10K type strain sequencing project: providing services to taxonomists for standard genome sequencing and annotation.</title>
        <authorList>
            <consortium name="The Broad Institute Genomics Platform"/>
            <consortium name="The Broad Institute Genome Sequencing Center for Infectious Disease"/>
            <person name="Wu L."/>
            <person name="Ma J."/>
        </authorList>
    </citation>
    <scope>NUCLEOTIDE SEQUENCE [LARGE SCALE GENOMIC DNA]</scope>
    <source>
        <strain evidence="2">CCUG 62974</strain>
    </source>
</reference>
<accession>A0ABW3DSD2</accession>
<evidence type="ECO:0000313" key="1">
    <source>
        <dbReference type="EMBL" id="MFD0885593.1"/>
    </source>
</evidence>
<protein>
    <submittedName>
        <fullName evidence="1">Uncharacterized protein</fullName>
    </submittedName>
</protein>
<evidence type="ECO:0000313" key="2">
    <source>
        <dbReference type="Proteomes" id="UP001597024"/>
    </source>
</evidence>
<dbReference type="Proteomes" id="UP001597024">
    <property type="component" value="Unassembled WGS sequence"/>
</dbReference>
<name>A0ABW3DSD2_9ACTN</name>
<proteinExistence type="predicted"/>
<keyword evidence="2" id="KW-1185">Reference proteome</keyword>
<sequence length="44" mass="4867">MTRKPGDMVGVLTQADPIRKAKVYEDIGLRPIYHPSGQKVLVTS</sequence>